<comment type="caution">
    <text evidence="2">The sequence shown here is derived from an EMBL/GenBank/DDBJ whole genome shotgun (WGS) entry which is preliminary data.</text>
</comment>
<dbReference type="EMBL" id="JASGXD010000010">
    <property type="protein sequence ID" value="KAK6003348.1"/>
    <property type="molecule type" value="Genomic_DNA"/>
</dbReference>
<organism evidence="2 3">
    <name type="scientific">Aureobasidium pullulans</name>
    <name type="common">Black yeast</name>
    <name type="synonym">Pullularia pullulans</name>
    <dbReference type="NCBI Taxonomy" id="5580"/>
    <lineage>
        <taxon>Eukaryota</taxon>
        <taxon>Fungi</taxon>
        <taxon>Dikarya</taxon>
        <taxon>Ascomycota</taxon>
        <taxon>Pezizomycotina</taxon>
        <taxon>Dothideomycetes</taxon>
        <taxon>Dothideomycetidae</taxon>
        <taxon>Dothideales</taxon>
        <taxon>Saccotheciaceae</taxon>
        <taxon>Aureobasidium</taxon>
    </lineage>
</organism>
<evidence type="ECO:0000313" key="2">
    <source>
        <dbReference type="EMBL" id="KAK6003348.1"/>
    </source>
</evidence>
<gene>
    <name evidence="2" type="ORF">QM012_001193</name>
</gene>
<reference evidence="2 3" key="1">
    <citation type="submission" date="2023-11" db="EMBL/GenBank/DDBJ databases">
        <title>Draft genome sequence and annotation of the polyextremotolerant black yeast-like fungus Aureobasidium pullulans NRRL 62042.</title>
        <authorList>
            <person name="Dielentheis-Frenken M.R.E."/>
            <person name="Wibberg D."/>
            <person name="Blank L.M."/>
            <person name="Tiso T."/>
        </authorList>
    </citation>
    <scope>NUCLEOTIDE SEQUENCE [LARGE SCALE GENOMIC DNA]</scope>
    <source>
        <strain evidence="2 3">NRRL 62042</strain>
    </source>
</reference>
<proteinExistence type="predicted"/>
<protein>
    <recommendedName>
        <fullName evidence="4">DUF3835 domain-containing protein</fullName>
    </recommendedName>
</protein>
<evidence type="ECO:0000256" key="1">
    <source>
        <dbReference type="SAM" id="MobiDB-lite"/>
    </source>
</evidence>
<accession>A0ABR0TFY9</accession>
<feature type="compositionally biased region" description="Basic and acidic residues" evidence="1">
    <location>
        <begin position="192"/>
        <end position="205"/>
    </location>
</feature>
<sequence length="288" mass="31532">MDDDETRRLILRLQMEDLASIWVSSTTSADDGTELDADLPLRLYRHELRAANQQIDDSISARAAAEDELRRRDTMKADREEAHRLFQELNPDEPLPELSEHDQLSTGHLGTDPVKNESSSALGSLQCSEQRAICASPSLSPGLTIASTFGVKRSSDHLDALKELPSKKQANRKSDFVARHFGARWVLRSDRAPENSIDETSKPSDEPAQIALFPPSASANFKRPAQDDDSIFPRAKKQDFAPKNSLLTSGATQSAAGKSASSSLSGPDIAHQRDVSSVSHMFGKSLVK</sequence>
<name>A0ABR0TFY9_AURPU</name>
<evidence type="ECO:0008006" key="4">
    <source>
        <dbReference type="Google" id="ProtNLM"/>
    </source>
</evidence>
<feature type="region of interest" description="Disordered" evidence="1">
    <location>
        <begin position="87"/>
        <end position="118"/>
    </location>
</feature>
<evidence type="ECO:0000313" key="3">
    <source>
        <dbReference type="Proteomes" id="UP001341245"/>
    </source>
</evidence>
<dbReference type="Proteomes" id="UP001341245">
    <property type="component" value="Unassembled WGS sequence"/>
</dbReference>
<feature type="compositionally biased region" description="Low complexity" evidence="1">
    <location>
        <begin position="249"/>
        <end position="266"/>
    </location>
</feature>
<feature type="region of interest" description="Disordered" evidence="1">
    <location>
        <begin position="192"/>
        <end position="288"/>
    </location>
</feature>
<keyword evidence="3" id="KW-1185">Reference proteome</keyword>